<gene>
    <name evidence="1" type="ORF">NGB36_03595</name>
</gene>
<dbReference type="Proteomes" id="UP001057702">
    <property type="component" value="Unassembled WGS sequence"/>
</dbReference>
<dbReference type="EMBL" id="JANFNG010000002">
    <property type="protein sequence ID" value="MCQ4079702.1"/>
    <property type="molecule type" value="Genomic_DNA"/>
</dbReference>
<evidence type="ECO:0000313" key="1">
    <source>
        <dbReference type="EMBL" id="MCQ4079702.1"/>
    </source>
</evidence>
<protein>
    <recommendedName>
        <fullName evidence="3">Resolvase HTH domain-containing protein</fullName>
    </recommendedName>
</protein>
<accession>A0ABT1PT21</accession>
<name>A0ABT1PT21_9ACTN</name>
<evidence type="ECO:0008006" key="3">
    <source>
        <dbReference type="Google" id="ProtNLM"/>
    </source>
</evidence>
<proteinExistence type="predicted"/>
<keyword evidence="2" id="KW-1185">Reference proteome</keyword>
<reference evidence="1" key="1">
    <citation type="submission" date="2022-06" db="EMBL/GenBank/DDBJ databases">
        <title>Draft genome sequence of Streptomyces sp. RB6PN25 isolated from peat swamp forest in Thailand.</title>
        <authorList>
            <person name="Duangmal K."/>
            <person name="Klaysubun C."/>
        </authorList>
    </citation>
    <scope>NUCLEOTIDE SEQUENCE</scope>
    <source>
        <strain evidence="1">RB6PN25</strain>
    </source>
</reference>
<organism evidence="1 2">
    <name type="scientific">Streptomyces humicola</name>
    <dbReference type="NCBI Taxonomy" id="2953240"/>
    <lineage>
        <taxon>Bacteria</taxon>
        <taxon>Bacillati</taxon>
        <taxon>Actinomycetota</taxon>
        <taxon>Actinomycetes</taxon>
        <taxon>Kitasatosporales</taxon>
        <taxon>Streptomycetaceae</taxon>
        <taxon>Streptomyces</taxon>
    </lineage>
</organism>
<evidence type="ECO:0000313" key="2">
    <source>
        <dbReference type="Proteomes" id="UP001057702"/>
    </source>
</evidence>
<dbReference type="RefSeq" id="WP_255918574.1">
    <property type="nucleotide sequence ID" value="NZ_JANFNG010000002.1"/>
</dbReference>
<comment type="caution">
    <text evidence="1">The sequence shown here is derived from an EMBL/GenBank/DDBJ whole genome shotgun (WGS) entry which is preliminary data.</text>
</comment>
<sequence length="48" mass="4927">MCESGDDTVQQIADGFGVTRPIIYRGLSNVTAPGGPSALATADLFTVL</sequence>